<feature type="transmembrane region" description="Helical" evidence="9">
    <location>
        <begin position="334"/>
        <end position="358"/>
    </location>
</feature>
<evidence type="ECO:0000256" key="4">
    <source>
        <dbReference type="ARBA" id="ARBA00022475"/>
    </source>
</evidence>
<gene>
    <name evidence="12" type="ORF">SAMN05216548_10833</name>
</gene>
<evidence type="ECO:0000256" key="5">
    <source>
        <dbReference type="ARBA" id="ARBA00022692"/>
    </source>
</evidence>
<dbReference type="InterPro" id="IPR003838">
    <property type="entry name" value="ABC3_permease_C"/>
</dbReference>
<feature type="compositionally biased region" description="Gly residues" evidence="8">
    <location>
        <begin position="31"/>
        <end position="44"/>
    </location>
</feature>
<sequence length="477" mass="51539">MTLPSIGSFTRRRSPIPASKSDAGPDQAGQRGTGQRGAGRGGARQGRAPAPEPVGLVPATRPFSVFEWMLAFRYLRPRRKEAFISVIAGFSFLGIMLGVATLVIVMAVMNGFRGELLDKILGINGHMVLQPTDTPLTDYNATADRLDKLPFVRMAMPIIEGQALASGTTSAGSGVLVRGVRGEDLRKLSKVADSIKNNGTLDGFDDSSGVAIGSRLAESLGLQVGDKITLISPRGAVTPMGVAPRVKAYPVVAIFEIGMSEYDSTFVFMPLTEAQAYFNMPDQAGAIEVYTDNPDNIASYRDAIEKAAGRSVLSIDWRQRNATFFSALEVERNVMFLILLLIVLVAALNIISGLTMLVKDKGRDIAILRTMGATRGAVLRIFFITGAMIGTVGTFAGLAMGTLICLNIERIKDFVSWLTNTDVFNPQLYFLSNLPAEMNARETTEIVLMALAISFLATIYPAWRAAKLDPVEALRYE</sequence>
<evidence type="ECO:0000256" key="2">
    <source>
        <dbReference type="ARBA" id="ARBA00005236"/>
    </source>
</evidence>
<proteinExistence type="inferred from homology"/>
<evidence type="ECO:0000313" key="12">
    <source>
        <dbReference type="EMBL" id="SEQ82954.1"/>
    </source>
</evidence>
<evidence type="ECO:0000256" key="3">
    <source>
        <dbReference type="ARBA" id="ARBA00022448"/>
    </source>
</evidence>
<keyword evidence="4" id="KW-1003">Cell membrane</keyword>
<protein>
    <submittedName>
        <fullName evidence="12">Lipoprotein-releasing system permease protein</fullName>
    </submittedName>
</protein>
<dbReference type="GO" id="GO:0044874">
    <property type="term" value="P:lipoprotein localization to outer membrane"/>
    <property type="evidence" value="ECO:0007669"/>
    <property type="project" value="TreeGrafter"/>
</dbReference>
<feature type="region of interest" description="Disordered" evidence="8">
    <location>
        <begin position="1"/>
        <end position="55"/>
    </location>
</feature>
<feature type="transmembrane region" description="Helical" evidence="9">
    <location>
        <begin position="378"/>
        <end position="404"/>
    </location>
</feature>
<dbReference type="InterPro" id="IPR025857">
    <property type="entry name" value="MacB_PCD"/>
</dbReference>
<evidence type="ECO:0000256" key="6">
    <source>
        <dbReference type="ARBA" id="ARBA00022989"/>
    </source>
</evidence>
<comment type="subcellular location">
    <subcellularLocation>
        <location evidence="1">Cell membrane</location>
        <topology evidence="1">Multi-pass membrane protein</topology>
    </subcellularLocation>
</comment>
<dbReference type="STRING" id="1855383.SAMN05216548_10833"/>
<dbReference type="Proteomes" id="UP000199647">
    <property type="component" value="Unassembled WGS sequence"/>
</dbReference>
<keyword evidence="6 9" id="KW-1133">Transmembrane helix</keyword>
<keyword evidence="13" id="KW-1185">Reference proteome</keyword>
<keyword evidence="7 9" id="KW-0472">Membrane</keyword>
<keyword evidence="5 9" id="KW-0812">Transmembrane</keyword>
<dbReference type="GO" id="GO:0098797">
    <property type="term" value="C:plasma membrane protein complex"/>
    <property type="evidence" value="ECO:0007669"/>
    <property type="project" value="TreeGrafter"/>
</dbReference>
<reference evidence="12 13" key="1">
    <citation type="submission" date="2016-10" db="EMBL/GenBank/DDBJ databases">
        <authorList>
            <person name="de Groot N.N."/>
        </authorList>
    </citation>
    <scope>NUCLEOTIDE SEQUENCE [LARGE SCALE GENOMIC DNA]</scope>
    <source>
        <strain evidence="12 13">A52C2</strain>
    </source>
</reference>
<dbReference type="PANTHER" id="PTHR30489:SF0">
    <property type="entry name" value="LIPOPROTEIN-RELEASING SYSTEM TRANSMEMBRANE PROTEIN LOLE"/>
    <property type="match status" value="1"/>
</dbReference>
<evidence type="ECO:0000256" key="9">
    <source>
        <dbReference type="SAM" id="Phobius"/>
    </source>
</evidence>
<comment type="similarity">
    <text evidence="2">Belongs to the ABC-4 integral membrane protein family. LolC/E subfamily.</text>
</comment>
<dbReference type="PANTHER" id="PTHR30489">
    <property type="entry name" value="LIPOPROTEIN-RELEASING SYSTEM TRANSMEMBRANE PROTEIN LOLE"/>
    <property type="match status" value="1"/>
</dbReference>
<dbReference type="InterPro" id="IPR011925">
    <property type="entry name" value="LolCE_TM"/>
</dbReference>
<evidence type="ECO:0000259" key="10">
    <source>
        <dbReference type="Pfam" id="PF02687"/>
    </source>
</evidence>
<keyword evidence="3" id="KW-0813">Transport</keyword>
<dbReference type="GO" id="GO:0042953">
    <property type="term" value="P:lipoprotein transport"/>
    <property type="evidence" value="ECO:0007669"/>
    <property type="project" value="InterPro"/>
</dbReference>
<dbReference type="Pfam" id="PF12704">
    <property type="entry name" value="MacB_PCD"/>
    <property type="match status" value="1"/>
</dbReference>
<dbReference type="InterPro" id="IPR051447">
    <property type="entry name" value="Lipoprotein-release_system"/>
</dbReference>
<feature type="domain" description="ABC3 transporter permease C-terminal" evidence="10">
    <location>
        <begin position="337"/>
        <end position="470"/>
    </location>
</feature>
<evidence type="ECO:0000256" key="8">
    <source>
        <dbReference type="SAM" id="MobiDB-lite"/>
    </source>
</evidence>
<keyword evidence="12" id="KW-0449">Lipoprotein</keyword>
<dbReference type="AlphaFoldDB" id="A0A1H9J7U2"/>
<dbReference type="EMBL" id="FOFG01000008">
    <property type="protein sequence ID" value="SEQ82954.1"/>
    <property type="molecule type" value="Genomic_DNA"/>
</dbReference>
<feature type="domain" description="MacB-like periplasmic core" evidence="11">
    <location>
        <begin position="91"/>
        <end position="306"/>
    </location>
</feature>
<accession>A0A1H9J7U2</accession>
<dbReference type="NCBIfam" id="TIGR02212">
    <property type="entry name" value="lolCE"/>
    <property type="match status" value="1"/>
</dbReference>
<evidence type="ECO:0000259" key="11">
    <source>
        <dbReference type="Pfam" id="PF12704"/>
    </source>
</evidence>
<evidence type="ECO:0000256" key="1">
    <source>
        <dbReference type="ARBA" id="ARBA00004651"/>
    </source>
</evidence>
<evidence type="ECO:0000256" key="7">
    <source>
        <dbReference type="ARBA" id="ARBA00023136"/>
    </source>
</evidence>
<evidence type="ECO:0000313" key="13">
    <source>
        <dbReference type="Proteomes" id="UP000199647"/>
    </source>
</evidence>
<feature type="transmembrane region" description="Helical" evidence="9">
    <location>
        <begin position="446"/>
        <end position="463"/>
    </location>
</feature>
<dbReference type="Pfam" id="PF02687">
    <property type="entry name" value="FtsX"/>
    <property type="match status" value="1"/>
</dbReference>
<feature type="transmembrane region" description="Helical" evidence="9">
    <location>
        <begin position="82"/>
        <end position="109"/>
    </location>
</feature>
<name>A0A1H9J7U2_9HYPH</name>
<organism evidence="12 13">
    <name type="scientific">Faunimonas pinastri</name>
    <dbReference type="NCBI Taxonomy" id="1855383"/>
    <lineage>
        <taxon>Bacteria</taxon>
        <taxon>Pseudomonadati</taxon>
        <taxon>Pseudomonadota</taxon>
        <taxon>Alphaproteobacteria</taxon>
        <taxon>Hyphomicrobiales</taxon>
        <taxon>Afifellaceae</taxon>
        <taxon>Faunimonas</taxon>
    </lineage>
</organism>